<accession>A0A0C3NBQ8</accession>
<protein>
    <submittedName>
        <fullName evidence="1">Uncharacterized protein</fullName>
    </submittedName>
</protein>
<gene>
    <name evidence="1" type="ORF">PHLGIDRAFT_321639</name>
</gene>
<dbReference type="Proteomes" id="UP000053257">
    <property type="component" value="Unassembled WGS sequence"/>
</dbReference>
<reference evidence="1 2" key="1">
    <citation type="journal article" date="2014" name="PLoS Genet.">
        <title>Analysis of the Phlebiopsis gigantea genome, transcriptome and secretome provides insight into its pioneer colonization strategies of wood.</title>
        <authorList>
            <person name="Hori C."/>
            <person name="Ishida T."/>
            <person name="Igarashi K."/>
            <person name="Samejima M."/>
            <person name="Suzuki H."/>
            <person name="Master E."/>
            <person name="Ferreira P."/>
            <person name="Ruiz-Duenas F.J."/>
            <person name="Held B."/>
            <person name="Canessa P."/>
            <person name="Larrondo L.F."/>
            <person name="Schmoll M."/>
            <person name="Druzhinina I.S."/>
            <person name="Kubicek C.P."/>
            <person name="Gaskell J.A."/>
            <person name="Kersten P."/>
            <person name="St John F."/>
            <person name="Glasner J."/>
            <person name="Sabat G."/>
            <person name="Splinter BonDurant S."/>
            <person name="Syed K."/>
            <person name="Yadav J."/>
            <person name="Mgbeahuruike A.C."/>
            <person name="Kovalchuk A."/>
            <person name="Asiegbu F.O."/>
            <person name="Lackner G."/>
            <person name="Hoffmeister D."/>
            <person name="Rencoret J."/>
            <person name="Gutierrez A."/>
            <person name="Sun H."/>
            <person name="Lindquist E."/>
            <person name="Barry K."/>
            <person name="Riley R."/>
            <person name="Grigoriev I.V."/>
            <person name="Henrissat B."/>
            <person name="Kues U."/>
            <person name="Berka R.M."/>
            <person name="Martinez A.T."/>
            <person name="Covert S.F."/>
            <person name="Blanchette R.A."/>
            <person name="Cullen D."/>
        </authorList>
    </citation>
    <scope>NUCLEOTIDE SEQUENCE [LARGE SCALE GENOMIC DNA]</scope>
    <source>
        <strain evidence="1 2">11061_1 CR5-6</strain>
    </source>
</reference>
<dbReference type="HOGENOM" id="CLU_1518429_0_0_1"/>
<name>A0A0C3NBQ8_PHLG1</name>
<evidence type="ECO:0000313" key="1">
    <source>
        <dbReference type="EMBL" id="KIP01909.1"/>
    </source>
</evidence>
<dbReference type="AlphaFoldDB" id="A0A0C3NBQ8"/>
<dbReference type="EMBL" id="KN840724">
    <property type="protein sequence ID" value="KIP01909.1"/>
    <property type="molecule type" value="Genomic_DNA"/>
</dbReference>
<proteinExistence type="predicted"/>
<sequence>MHHGCPPSQSSTCRRPRLYYCSSWRVFPLSRLVFQDCIDNSESEEAGCEVYFKRAALLAPLITEAKNPLSRFVADYVHGTLTGEGERDTFSIVVRCDGLHSDTQAYLFGALAPATYTKALTVGGNLSNSRDYTGQAGGADVSISAMALPRPSMRTSVFSFSCWRSTIPRRALHRRTH</sequence>
<dbReference type="OrthoDB" id="47494at2759"/>
<keyword evidence="2" id="KW-1185">Reference proteome</keyword>
<organism evidence="1 2">
    <name type="scientific">Phlebiopsis gigantea (strain 11061_1 CR5-6)</name>
    <name type="common">White-rot fungus</name>
    <name type="synonym">Peniophora gigantea</name>
    <dbReference type="NCBI Taxonomy" id="745531"/>
    <lineage>
        <taxon>Eukaryota</taxon>
        <taxon>Fungi</taxon>
        <taxon>Dikarya</taxon>
        <taxon>Basidiomycota</taxon>
        <taxon>Agaricomycotina</taxon>
        <taxon>Agaricomycetes</taxon>
        <taxon>Polyporales</taxon>
        <taxon>Phanerochaetaceae</taxon>
        <taxon>Phlebiopsis</taxon>
    </lineage>
</organism>
<evidence type="ECO:0000313" key="2">
    <source>
        <dbReference type="Proteomes" id="UP000053257"/>
    </source>
</evidence>